<evidence type="ECO:0000313" key="1">
    <source>
        <dbReference type="EMBL" id="PLC55894.1"/>
    </source>
</evidence>
<protein>
    <recommendedName>
        <fullName evidence="3">RES domain-containing protein</fullName>
    </recommendedName>
</protein>
<organism evidence="1 2">
    <name type="scientific">Pollutimonas nitritireducens</name>
    <dbReference type="NCBI Taxonomy" id="2045209"/>
    <lineage>
        <taxon>Bacteria</taxon>
        <taxon>Pseudomonadati</taxon>
        <taxon>Pseudomonadota</taxon>
        <taxon>Betaproteobacteria</taxon>
        <taxon>Burkholderiales</taxon>
        <taxon>Alcaligenaceae</taxon>
        <taxon>Pollutimonas</taxon>
    </lineage>
</organism>
<accession>A0A2N4ULJ3</accession>
<keyword evidence="2" id="KW-1185">Reference proteome</keyword>
<evidence type="ECO:0000313" key="2">
    <source>
        <dbReference type="Proteomes" id="UP000234328"/>
    </source>
</evidence>
<reference evidence="1 2" key="1">
    <citation type="submission" date="2017-10" db="EMBL/GenBank/DDBJ databases">
        <title>Two draft genome sequences of Pusillimonas sp. strains isolated from a nitrate- and radionuclide-contaminated groundwater in Russia.</title>
        <authorList>
            <person name="Grouzdev D.S."/>
            <person name="Tourova T.P."/>
            <person name="Goeva M.A."/>
            <person name="Babich T.L."/>
            <person name="Sokolova D.S."/>
            <person name="Abdullin R."/>
            <person name="Poltaraus A.B."/>
            <person name="Toshchakov S.V."/>
            <person name="Nazina T.N."/>
        </authorList>
    </citation>
    <scope>NUCLEOTIDE SEQUENCE [LARGE SCALE GENOMIC DNA]</scope>
    <source>
        <strain evidence="1 2">JR1/69-2-13</strain>
    </source>
</reference>
<name>A0A2N4ULJ3_9BURK</name>
<dbReference type="EMBL" id="PDNV01000001">
    <property type="protein sequence ID" value="PLC55894.1"/>
    <property type="molecule type" value="Genomic_DNA"/>
</dbReference>
<gene>
    <name evidence="1" type="ORF">CR155_02290</name>
</gene>
<dbReference type="AlphaFoldDB" id="A0A2N4ULJ3"/>
<sequence length="94" mass="10337">MGNGRFSPLRQADTGAVIPTLYAASTEREAIAKFYCVTLGRDLQGALHMSSPIFTNALRAVNLDINGNGRHRLGTVCFLRQTKIHLPRTRARAL</sequence>
<proteinExistence type="predicted"/>
<comment type="caution">
    <text evidence="1">The sequence shown here is derived from an EMBL/GenBank/DDBJ whole genome shotgun (WGS) entry which is preliminary data.</text>
</comment>
<evidence type="ECO:0008006" key="3">
    <source>
        <dbReference type="Google" id="ProtNLM"/>
    </source>
</evidence>
<dbReference type="Proteomes" id="UP000234328">
    <property type="component" value="Unassembled WGS sequence"/>
</dbReference>